<dbReference type="EMBL" id="JANCLT010000003">
    <property type="protein sequence ID" value="MCP8968185.1"/>
    <property type="molecule type" value="Genomic_DNA"/>
</dbReference>
<feature type="transmembrane region" description="Helical" evidence="8">
    <location>
        <begin position="192"/>
        <end position="209"/>
    </location>
</feature>
<keyword evidence="10" id="KW-1185">Reference proteome</keyword>
<keyword evidence="4" id="KW-0309">Germination</keyword>
<evidence type="ECO:0000256" key="2">
    <source>
        <dbReference type="ARBA" id="ARBA00007998"/>
    </source>
</evidence>
<evidence type="ECO:0000256" key="4">
    <source>
        <dbReference type="ARBA" id="ARBA00022544"/>
    </source>
</evidence>
<organism evidence="9 10">
    <name type="scientific">Ectobacillus ponti</name>
    <dbReference type="NCBI Taxonomy" id="2961894"/>
    <lineage>
        <taxon>Bacteria</taxon>
        <taxon>Bacillati</taxon>
        <taxon>Bacillota</taxon>
        <taxon>Bacilli</taxon>
        <taxon>Bacillales</taxon>
        <taxon>Bacillaceae</taxon>
        <taxon>Ectobacillus</taxon>
    </lineage>
</organism>
<evidence type="ECO:0000313" key="10">
    <source>
        <dbReference type="Proteomes" id="UP001156102"/>
    </source>
</evidence>
<dbReference type="NCBIfam" id="TIGR00912">
    <property type="entry name" value="2A0309"/>
    <property type="match status" value="1"/>
</dbReference>
<dbReference type="GO" id="GO:0016020">
    <property type="term" value="C:membrane"/>
    <property type="evidence" value="ECO:0007669"/>
    <property type="project" value="UniProtKB-SubCell"/>
</dbReference>
<feature type="transmembrane region" description="Helical" evidence="8">
    <location>
        <begin position="144"/>
        <end position="164"/>
    </location>
</feature>
<dbReference type="Gene3D" id="1.20.1740.10">
    <property type="entry name" value="Amino acid/polyamine transporter I"/>
    <property type="match status" value="1"/>
</dbReference>
<dbReference type="Pfam" id="PF03845">
    <property type="entry name" value="Spore_permease"/>
    <property type="match status" value="1"/>
</dbReference>
<dbReference type="PANTHER" id="PTHR34975">
    <property type="entry name" value="SPORE GERMINATION PROTEIN A2"/>
    <property type="match status" value="1"/>
</dbReference>
<feature type="transmembrane region" description="Helical" evidence="8">
    <location>
        <begin position="44"/>
        <end position="63"/>
    </location>
</feature>
<protein>
    <submittedName>
        <fullName evidence="9">Spore germination protein</fullName>
    </submittedName>
</protein>
<dbReference type="PANTHER" id="PTHR34975:SF2">
    <property type="entry name" value="SPORE GERMINATION PROTEIN A2"/>
    <property type="match status" value="1"/>
</dbReference>
<dbReference type="AlphaFoldDB" id="A0AA42BNN7"/>
<keyword evidence="7 8" id="KW-0472">Membrane</keyword>
<reference evidence="9" key="1">
    <citation type="submission" date="2022-07" db="EMBL/GenBank/DDBJ databases">
        <authorList>
            <person name="Li W.-J."/>
            <person name="Deng Q.-Q."/>
        </authorList>
    </citation>
    <scope>NUCLEOTIDE SEQUENCE</scope>
    <source>
        <strain evidence="9">SYSU M60031</strain>
    </source>
</reference>
<gene>
    <name evidence="9" type="ORF">NK662_06485</name>
</gene>
<dbReference type="InterPro" id="IPR004761">
    <property type="entry name" value="Spore_GerAB"/>
</dbReference>
<accession>A0AA42BNN7</accession>
<keyword evidence="3" id="KW-0813">Transport</keyword>
<evidence type="ECO:0000256" key="5">
    <source>
        <dbReference type="ARBA" id="ARBA00022692"/>
    </source>
</evidence>
<comment type="subcellular location">
    <subcellularLocation>
        <location evidence="1">Membrane</location>
        <topology evidence="1">Multi-pass membrane protein</topology>
    </subcellularLocation>
</comment>
<name>A0AA42BNN7_9BACI</name>
<dbReference type="Proteomes" id="UP001156102">
    <property type="component" value="Unassembled WGS sequence"/>
</dbReference>
<evidence type="ECO:0000256" key="8">
    <source>
        <dbReference type="SAM" id="Phobius"/>
    </source>
</evidence>
<proteinExistence type="inferred from homology"/>
<sequence>MYALPKENRMVSAYFAFYLVHKMQIGVGILGFERYIAKLAGYDAWIGIILAGLATHLLLWLAYQILKKGNNDLAAIHHDVLGKWIGGLFSIYFILYFSAFALTLLRTYVEVIQVWLFPEINAWVLTGILSLLAYSFVTGGLRVVTGFCFLGIVYTMFLLPLKYFPIQEGHLYNMFPPLDHTLPEILDSAKGMALNYLGFELIMVYYPFLKNKEKSQKWAQLGVAASVLVYLFTALVTFSYFNQGQLKETIWATLTLWKIVDFPFLERFEYMGISIWLFGVLPNICLTLWGASRTMHRLFPITQRRALQGILLIVFCASCLMESRRQVDTLNNTMSLIGLYTIPCYFLLLYIWQAMIYKVRKKAHG</sequence>
<evidence type="ECO:0000313" key="9">
    <source>
        <dbReference type="EMBL" id="MCP8968185.1"/>
    </source>
</evidence>
<keyword evidence="5 8" id="KW-0812">Transmembrane</keyword>
<feature type="transmembrane region" description="Helical" evidence="8">
    <location>
        <begin position="270"/>
        <end position="289"/>
    </location>
</feature>
<evidence type="ECO:0000256" key="7">
    <source>
        <dbReference type="ARBA" id="ARBA00023136"/>
    </source>
</evidence>
<comment type="similarity">
    <text evidence="2">Belongs to the amino acid-polyamine-organocation (APC) superfamily. Spore germination protein (SGP) (TC 2.A.3.9) family.</text>
</comment>
<evidence type="ECO:0000256" key="6">
    <source>
        <dbReference type="ARBA" id="ARBA00022989"/>
    </source>
</evidence>
<comment type="caution">
    <text evidence="9">The sequence shown here is derived from an EMBL/GenBank/DDBJ whole genome shotgun (WGS) entry which is preliminary data.</text>
</comment>
<keyword evidence="6 8" id="KW-1133">Transmembrane helix</keyword>
<feature type="transmembrane region" description="Helical" evidence="8">
    <location>
        <begin position="12"/>
        <end position="32"/>
    </location>
</feature>
<dbReference type="GO" id="GO:0009847">
    <property type="term" value="P:spore germination"/>
    <property type="evidence" value="ECO:0007669"/>
    <property type="project" value="InterPro"/>
</dbReference>
<feature type="transmembrane region" description="Helical" evidence="8">
    <location>
        <begin position="221"/>
        <end position="241"/>
    </location>
</feature>
<feature type="transmembrane region" description="Helical" evidence="8">
    <location>
        <begin position="120"/>
        <end position="137"/>
    </location>
</feature>
<evidence type="ECO:0000256" key="1">
    <source>
        <dbReference type="ARBA" id="ARBA00004141"/>
    </source>
</evidence>
<feature type="transmembrane region" description="Helical" evidence="8">
    <location>
        <begin position="333"/>
        <end position="352"/>
    </location>
</feature>
<dbReference type="RefSeq" id="WP_254758104.1">
    <property type="nucleotide sequence ID" value="NZ_JANCLT010000003.1"/>
</dbReference>
<feature type="transmembrane region" description="Helical" evidence="8">
    <location>
        <begin position="84"/>
        <end position="108"/>
    </location>
</feature>
<evidence type="ECO:0000256" key="3">
    <source>
        <dbReference type="ARBA" id="ARBA00022448"/>
    </source>
</evidence>